<keyword evidence="4" id="KW-1185">Reference proteome</keyword>
<organism evidence="3 4">
    <name type="scientific">Trichoderma simmonsii</name>
    <dbReference type="NCBI Taxonomy" id="1491479"/>
    <lineage>
        <taxon>Eukaryota</taxon>
        <taxon>Fungi</taxon>
        <taxon>Dikarya</taxon>
        <taxon>Ascomycota</taxon>
        <taxon>Pezizomycotina</taxon>
        <taxon>Sordariomycetes</taxon>
        <taxon>Hypocreomycetidae</taxon>
        <taxon>Hypocreales</taxon>
        <taxon>Hypocreaceae</taxon>
        <taxon>Trichoderma</taxon>
    </lineage>
</organism>
<evidence type="ECO:0000259" key="2">
    <source>
        <dbReference type="Pfam" id="PF24476"/>
    </source>
</evidence>
<accession>A0A8G0LK74</accession>
<dbReference type="Pfam" id="PF24476">
    <property type="entry name" value="DUF7580"/>
    <property type="match status" value="1"/>
</dbReference>
<gene>
    <name evidence="3" type="ORF">H0G86_009824</name>
</gene>
<feature type="compositionally biased region" description="Polar residues" evidence="1">
    <location>
        <begin position="512"/>
        <end position="523"/>
    </location>
</feature>
<name>A0A8G0LK74_9HYPO</name>
<sequence>MPYLSESNEWYLLGELGRLLDQRKSRYPVSTGPLRDHKRVEVNAELIEVELRRVFMVKQISRNLELEEFDHFQANLKSLCLLLDDLARFSNAHVGPGGLTYPRLRALIKFLESTSGEFDLACGPNETLFQLPRSANELQKCQRVINEYNNVLSRLLGPPSQNPVIRPSQTQQKKKAWEKSITRNQAQLALKTLFERFNCGASHKVLLKLVEDSDEDIILSNLQLILLPCLQLELWQEARCDFVNLQSSILARISLSDICMNLRQHTGRGKSLVLLTKDIEEFELFGTWSSPTSSTTTSSSLNESLDQLILKGAFRPFNPAISDEMLPVRFSTKDRRALAVKLGFCLMNFFDADLTSKRIYLLDCLPYLAFDSELPVTTDSKSFQIGHPTLLSFAKLLLELDFGTKIDINISPNNNGNRQAWVELLCRAELLQQDRNDWYDDAIRGCLMVHHNITMALSSLENKHKDVDSVIREQLYEQIVQKLKLGHDSGYGSTRKRQRSESPPRSDHWNEDQISGSEKTTLPSVKLERAMSENKKQRITEPQTFPTMSGLIHRETSDLGKSNTLAKGFADSMFLVANLCA</sequence>
<evidence type="ECO:0000313" key="3">
    <source>
        <dbReference type="EMBL" id="QYT02839.1"/>
    </source>
</evidence>
<dbReference type="InterPro" id="IPR056002">
    <property type="entry name" value="DUF7580"/>
</dbReference>
<reference evidence="3 4" key="1">
    <citation type="journal article" date="2021" name="BMC Genomics">
        <title>Telomere-to-telomere genome assembly of asparaginase-producing Trichoderma simmonsii.</title>
        <authorList>
            <person name="Chung D."/>
            <person name="Kwon Y.M."/>
            <person name="Yang Y."/>
        </authorList>
    </citation>
    <scope>NUCLEOTIDE SEQUENCE [LARGE SCALE GENOMIC DNA]</scope>
    <source>
        <strain evidence="3 4">GH-Sj1</strain>
    </source>
</reference>
<protein>
    <recommendedName>
        <fullName evidence="2">DUF7580 domain-containing protein</fullName>
    </recommendedName>
</protein>
<dbReference type="AlphaFoldDB" id="A0A8G0LK74"/>
<feature type="domain" description="DUF7580" evidence="2">
    <location>
        <begin position="177"/>
        <end position="485"/>
    </location>
</feature>
<feature type="region of interest" description="Disordered" evidence="1">
    <location>
        <begin position="487"/>
        <end position="526"/>
    </location>
</feature>
<evidence type="ECO:0000256" key="1">
    <source>
        <dbReference type="SAM" id="MobiDB-lite"/>
    </source>
</evidence>
<dbReference type="EMBL" id="CP075868">
    <property type="protein sequence ID" value="QYT02839.1"/>
    <property type="molecule type" value="Genomic_DNA"/>
</dbReference>
<evidence type="ECO:0000313" key="4">
    <source>
        <dbReference type="Proteomes" id="UP000826661"/>
    </source>
</evidence>
<proteinExistence type="predicted"/>
<feature type="compositionally biased region" description="Basic and acidic residues" evidence="1">
    <location>
        <begin position="499"/>
        <end position="511"/>
    </location>
</feature>
<dbReference type="Proteomes" id="UP000826661">
    <property type="component" value="Chromosome V"/>
</dbReference>